<dbReference type="InterPro" id="IPR023170">
    <property type="entry name" value="HhH_base_excis_C"/>
</dbReference>
<dbReference type="EMBL" id="CP039375">
    <property type="protein sequence ID" value="QCD66552.1"/>
    <property type="molecule type" value="Genomic_DNA"/>
</dbReference>
<organism evidence="2 3">
    <name type="scientific">Halomicrobium mukohataei</name>
    <dbReference type="NCBI Taxonomy" id="57705"/>
    <lineage>
        <taxon>Archaea</taxon>
        <taxon>Methanobacteriati</taxon>
        <taxon>Methanobacteriota</taxon>
        <taxon>Stenosarchaea group</taxon>
        <taxon>Halobacteria</taxon>
        <taxon>Halobacteriales</taxon>
        <taxon>Haloarculaceae</taxon>
        <taxon>Halomicrobium</taxon>
    </lineage>
</organism>
<name>A0A4D6KGP9_9EURY</name>
<dbReference type="Gene3D" id="1.10.1670.10">
    <property type="entry name" value="Helix-hairpin-Helix base-excision DNA repair enzymes (C-terminal)"/>
    <property type="match status" value="1"/>
</dbReference>
<dbReference type="SMART" id="SM00478">
    <property type="entry name" value="ENDO3c"/>
    <property type="match status" value="1"/>
</dbReference>
<dbReference type="PANTHER" id="PTHR47203">
    <property type="match status" value="1"/>
</dbReference>
<feature type="domain" description="HhH-GPD" evidence="1">
    <location>
        <begin position="52"/>
        <end position="210"/>
    </location>
</feature>
<dbReference type="GeneID" id="42179913"/>
<dbReference type="CDD" id="cd00056">
    <property type="entry name" value="ENDO3c"/>
    <property type="match status" value="1"/>
</dbReference>
<dbReference type="RefSeq" id="WP_015762968.1">
    <property type="nucleotide sequence ID" value="NZ_CP039375.1"/>
</dbReference>
<dbReference type="GO" id="GO:0004519">
    <property type="term" value="F:endonuclease activity"/>
    <property type="evidence" value="ECO:0007669"/>
    <property type="project" value="UniProtKB-KW"/>
</dbReference>
<dbReference type="Gene3D" id="1.10.340.30">
    <property type="entry name" value="Hypothetical protein, domain 2"/>
    <property type="match status" value="1"/>
</dbReference>
<dbReference type="Pfam" id="PF00730">
    <property type="entry name" value="HhH-GPD"/>
    <property type="match status" value="1"/>
</dbReference>
<reference evidence="2 3" key="1">
    <citation type="submission" date="2019-04" db="EMBL/GenBank/DDBJ databases">
        <title>Complete genome sequence of Arthrobacter sp. ZXY-2 associated with effective atrazine degradation and salt adaptation.</title>
        <authorList>
            <person name="Zhao X."/>
        </authorList>
    </citation>
    <scope>NUCLEOTIDE SEQUENCE [LARGE SCALE GENOMIC DNA]</scope>
    <source>
        <strain evidence="3">ZP60</strain>
    </source>
</reference>
<dbReference type="PIRSF" id="PIRSF001435">
    <property type="entry name" value="Nth"/>
    <property type="match status" value="1"/>
</dbReference>
<dbReference type="InterPro" id="IPR011257">
    <property type="entry name" value="DNA_glycosylase"/>
</dbReference>
<gene>
    <name evidence="2" type="ORF">E5139_13195</name>
</gene>
<dbReference type="SUPFAM" id="SSF48150">
    <property type="entry name" value="DNA-glycosylase"/>
    <property type="match status" value="1"/>
</dbReference>
<accession>A0A4D6KGP9</accession>
<evidence type="ECO:0000313" key="2">
    <source>
        <dbReference type="EMBL" id="QCD66552.1"/>
    </source>
</evidence>
<evidence type="ECO:0000313" key="3">
    <source>
        <dbReference type="Proteomes" id="UP000297053"/>
    </source>
</evidence>
<dbReference type="AlphaFoldDB" id="A0A4D6KGP9"/>
<proteinExistence type="predicted"/>
<reference evidence="2 3" key="2">
    <citation type="submission" date="2019-04" db="EMBL/GenBank/DDBJ databases">
        <authorList>
            <person name="Yang S."/>
            <person name="Wei W."/>
        </authorList>
    </citation>
    <scope>NUCLEOTIDE SEQUENCE [LARGE SCALE GENOMIC DNA]</scope>
    <source>
        <strain evidence="3">ZP60</strain>
    </source>
</reference>
<keyword evidence="2" id="KW-0378">Hydrolase</keyword>
<dbReference type="KEGG" id="halz:E5139_13195"/>
<evidence type="ECO:0000259" key="1">
    <source>
        <dbReference type="SMART" id="SM00478"/>
    </source>
</evidence>
<sequence length="236" mass="25753">MQSPEEWTAADVRELHDDLVSLYEPVAQTEAHGADADAEPGEGVRQLVTTILSQNVADENTRRASESLFETYEDFAAIEAADHDELAETIRVAGLPDQKAARIQRALTAIREETGGAYSLAFLDALPTAEAKAWLTDIKGVGPKTASVVLNFHFGKPTMAVDTHVERVSKRFGLVPEDASNERAHDALDAVVPDELTYPLHVLLIRHGRTHCSARNPDCDNPVCERYCDCEGCGSD</sequence>
<dbReference type="OMA" id="HEVLMLH"/>
<protein>
    <submittedName>
        <fullName evidence="2">Endonuclease III</fullName>
    </submittedName>
</protein>
<keyword evidence="2" id="KW-0255">Endonuclease</keyword>
<dbReference type="GO" id="GO:0006284">
    <property type="term" value="P:base-excision repair"/>
    <property type="evidence" value="ECO:0007669"/>
    <property type="project" value="InterPro"/>
</dbReference>
<dbReference type="PANTHER" id="PTHR47203:SF1">
    <property type="entry name" value="HYPOTHETICAL BASE EXCISION DNA REPAIR PROTEIN (EUROFUNG)"/>
    <property type="match status" value="1"/>
</dbReference>
<keyword evidence="2" id="KW-0540">Nuclease</keyword>
<dbReference type="InterPro" id="IPR003265">
    <property type="entry name" value="HhH-GPD_domain"/>
</dbReference>
<dbReference type="Proteomes" id="UP000297053">
    <property type="component" value="Chromosome"/>
</dbReference>